<accession>A0AAV4GID8</accession>
<evidence type="ECO:0000313" key="3">
    <source>
        <dbReference type="Proteomes" id="UP000762676"/>
    </source>
</evidence>
<dbReference type="AlphaFoldDB" id="A0AAV4GID8"/>
<dbReference type="Proteomes" id="UP000762676">
    <property type="component" value="Unassembled WGS sequence"/>
</dbReference>
<protein>
    <submittedName>
        <fullName evidence="2">Uncharacterized protein</fullName>
    </submittedName>
</protein>
<keyword evidence="3" id="KW-1185">Reference proteome</keyword>
<gene>
    <name evidence="2" type="ORF">ElyMa_000692000</name>
</gene>
<keyword evidence="1" id="KW-0472">Membrane</keyword>
<evidence type="ECO:0000313" key="2">
    <source>
        <dbReference type="EMBL" id="GFR85273.1"/>
    </source>
</evidence>
<feature type="transmembrane region" description="Helical" evidence="1">
    <location>
        <begin position="122"/>
        <end position="146"/>
    </location>
</feature>
<name>A0AAV4GID8_9GAST</name>
<evidence type="ECO:0000256" key="1">
    <source>
        <dbReference type="SAM" id="Phobius"/>
    </source>
</evidence>
<dbReference type="EMBL" id="BMAT01001425">
    <property type="protein sequence ID" value="GFR85273.1"/>
    <property type="molecule type" value="Genomic_DNA"/>
</dbReference>
<reference evidence="2 3" key="1">
    <citation type="journal article" date="2021" name="Elife">
        <title>Chloroplast acquisition without the gene transfer in kleptoplastic sea slugs, Plakobranchus ocellatus.</title>
        <authorList>
            <person name="Maeda T."/>
            <person name="Takahashi S."/>
            <person name="Yoshida T."/>
            <person name="Shimamura S."/>
            <person name="Takaki Y."/>
            <person name="Nagai Y."/>
            <person name="Toyoda A."/>
            <person name="Suzuki Y."/>
            <person name="Arimoto A."/>
            <person name="Ishii H."/>
            <person name="Satoh N."/>
            <person name="Nishiyama T."/>
            <person name="Hasebe M."/>
            <person name="Maruyama T."/>
            <person name="Minagawa J."/>
            <person name="Obokata J."/>
            <person name="Shigenobu S."/>
        </authorList>
    </citation>
    <scope>NUCLEOTIDE SEQUENCE [LARGE SCALE GENOMIC DNA]</scope>
</reference>
<organism evidence="2 3">
    <name type="scientific">Elysia marginata</name>
    <dbReference type="NCBI Taxonomy" id="1093978"/>
    <lineage>
        <taxon>Eukaryota</taxon>
        <taxon>Metazoa</taxon>
        <taxon>Spiralia</taxon>
        <taxon>Lophotrochozoa</taxon>
        <taxon>Mollusca</taxon>
        <taxon>Gastropoda</taxon>
        <taxon>Heterobranchia</taxon>
        <taxon>Euthyneura</taxon>
        <taxon>Panpulmonata</taxon>
        <taxon>Sacoglossa</taxon>
        <taxon>Placobranchoidea</taxon>
        <taxon>Plakobranchidae</taxon>
        <taxon>Elysia</taxon>
    </lineage>
</organism>
<feature type="transmembrane region" description="Helical" evidence="1">
    <location>
        <begin position="83"/>
        <end position="116"/>
    </location>
</feature>
<sequence length="147" mass="14922">MRFICCSSLRPEAGPVGQISAGQEGEEISPKGHGHFGVITDLTEVKGHSGDFISGRVGYCLIFKTDVDWLRGRLGTHVASPGVPALVVVVVVVVVAEVVAVVVAAAAAVVVVVVVIGVVTVVLIVVVAVVVVVVAVVAVVVVTVLVV</sequence>
<keyword evidence="1" id="KW-1133">Transmembrane helix</keyword>
<proteinExistence type="predicted"/>
<keyword evidence="1" id="KW-0812">Transmembrane</keyword>
<comment type="caution">
    <text evidence="2">The sequence shown here is derived from an EMBL/GenBank/DDBJ whole genome shotgun (WGS) entry which is preliminary data.</text>
</comment>